<dbReference type="InterPro" id="IPR001972">
    <property type="entry name" value="Stomatin_HflK_fam"/>
</dbReference>
<feature type="domain" description="Band 7" evidence="5">
    <location>
        <begin position="63"/>
        <end position="227"/>
    </location>
</feature>
<dbReference type="Gene3D" id="3.30.479.30">
    <property type="entry name" value="Band 7 domain"/>
    <property type="match status" value="1"/>
</dbReference>
<comment type="similarity">
    <text evidence="2">Belongs to the band 7/mec-2 family.</text>
</comment>
<keyword evidence="4" id="KW-0812">Transmembrane</keyword>
<dbReference type="InterPro" id="IPR036013">
    <property type="entry name" value="Band_7/SPFH_dom_sf"/>
</dbReference>
<dbReference type="AlphaFoldDB" id="A0AAD4N5G9"/>
<evidence type="ECO:0000256" key="3">
    <source>
        <dbReference type="ARBA" id="ARBA00023136"/>
    </source>
</evidence>
<dbReference type="PANTHER" id="PTHR10264">
    <property type="entry name" value="BAND 7 PROTEIN-RELATED"/>
    <property type="match status" value="1"/>
</dbReference>
<dbReference type="InterPro" id="IPR001107">
    <property type="entry name" value="Band_7"/>
</dbReference>
<dbReference type="SMART" id="SM00244">
    <property type="entry name" value="PHB"/>
    <property type="match status" value="1"/>
</dbReference>
<keyword evidence="3 4" id="KW-0472">Membrane</keyword>
<dbReference type="Pfam" id="PF01145">
    <property type="entry name" value="Band_7"/>
    <property type="match status" value="1"/>
</dbReference>
<organism evidence="6 7">
    <name type="scientific">Ditylenchus destructor</name>
    <dbReference type="NCBI Taxonomy" id="166010"/>
    <lineage>
        <taxon>Eukaryota</taxon>
        <taxon>Metazoa</taxon>
        <taxon>Ecdysozoa</taxon>
        <taxon>Nematoda</taxon>
        <taxon>Chromadorea</taxon>
        <taxon>Rhabditida</taxon>
        <taxon>Tylenchina</taxon>
        <taxon>Tylenchomorpha</taxon>
        <taxon>Sphaerularioidea</taxon>
        <taxon>Anguinidae</taxon>
        <taxon>Anguininae</taxon>
        <taxon>Ditylenchus</taxon>
    </lineage>
</organism>
<proteinExistence type="inferred from homology"/>
<dbReference type="InterPro" id="IPR043202">
    <property type="entry name" value="Band-7_stomatin-like"/>
</dbReference>
<dbReference type="SUPFAM" id="SSF117892">
    <property type="entry name" value="Band 7/SPFH domain"/>
    <property type="match status" value="1"/>
</dbReference>
<dbReference type="Gene3D" id="6.10.250.2090">
    <property type="match status" value="1"/>
</dbReference>
<evidence type="ECO:0000256" key="1">
    <source>
        <dbReference type="ARBA" id="ARBA00004370"/>
    </source>
</evidence>
<dbReference type="FunFam" id="3.30.479.30:FF:000004">
    <property type="entry name" value="Putative membrane protease family, stomatin"/>
    <property type="match status" value="1"/>
</dbReference>
<dbReference type="GO" id="GO:0009898">
    <property type="term" value="C:cytoplasmic side of plasma membrane"/>
    <property type="evidence" value="ECO:0007669"/>
    <property type="project" value="UniProtKB-ARBA"/>
</dbReference>
<dbReference type="InterPro" id="IPR018080">
    <property type="entry name" value="Band_7/stomatin-like_CS"/>
</dbReference>
<sequence>MIRKMLAYEKSRPSWDGYAAPGAISADYLQIASASKMSRVSLLAYHVVICLAWIIFVCTLPFSLFVCIKVVHEVYTFQVVFRLGYLRSSASAMGPGVVMVLPCVDYYHIIDLRTHSYDVPSQEMLTKDSVTVSVDAAIYFRVSDPIATIYSIVDAHLSTKQLAQTTLRNCLCTRTLAEIMMDREGIAQEAQIVLDEGTDPWGIKVERVEVKDIRLPHELTRALAAEAEASREADAKVVSAAGELNASVALRRAAENLCSSSAIHLRYLQTLIRISSTQNHTIVLPIPTEIVKMLLKKYASKRFARK</sequence>
<gene>
    <name evidence="6" type="ORF">DdX_07270</name>
</gene>
<keyword evidence="7" id="KW-1185">Reference proteome</keyword>
<evidence type="ECO:0000313" key="7">
    <source>
        <dbReference type="Proteomes" id="UP001201812"/>
    </source>
</evidence>
<feature type="transmembrane region" description="Helical" evidence="4">
    <location>
        <begin position="43"/>
        <end position="66"/>
    </location>
</feature>
<protein>
    <submittedName>
        <fullName evidence="6">SPFH domain / band 7 family domain-containing protein</fullName>
    </submittedName>
</protein>
<reference evidence="6" key="1">
    <citation type="submission" date="2022-01" db="EMBL/GenBank/DDBJ databases">
        <title>Genome Sequence Resource for Two Populations of Ditylenchus destructor, the Migratory Endoparasitic Phytonematode.</title>
        <authorList>
            <person name="Zhang H."/>
            <person name="Lin R."/>
            <person name="Xie B."/>
        </authorList>
    </citation>
    <scope>NUCLEOTIDE SEQUENCE</scope>
    <source>
        <strain evidence="6">BazhouSP</strain>
    </source>
</reference>
<evidence type="ECO:0000313" key="6">
    <source>
        <dbReference type="EMBL" id="KAI1716234.1"/>
    </source>
</evidence>
<evidence type="ECO:0000256" key="2">
    <source>
        <dbReference type="ARBA" id="ARBA00008164"/>
    </source>
</evidence>
<evidence type="ECO:0000256" key="4">
    <source>
        <dbReference type="SAM" id="Phobius"/>
    </source>
</evidence>
<accession>A0AAD4N5G9</accession>
<dbReference type="PRINTS" id="PR00721">
    <property type="entry name" value="STOMATIN"/>
</dbReference>
<keyword evidence="4" id="KW-1133">Transmembrane helix</keyword>
<dbReference type="Proteomes" id="UP001201812">
    <property type="component" value="Unassembled WGS sequence"/>
</dbReference>
<comment type="caution">
    <text evidence="6">The sequence shown here is derived from an EMBL/GenBank/DDBJ whole genome shotgun (WGS) entry which is preliminary data.</text>
</comment>
<name>A0AAD4N5G9_9BILA</name>
<dbReference type="PROSITE" id="PS01270">
    <property type="entry name" value="BAND_7"/>
    <property type="match status" value="1"/>
</dbReference>
<dbReference type="EMBL" id="JAKKPZ010000010">
    <property type="protein sequence ID" value="KAI1716234.1"/>
    <property type="molecule type" value="Genomic_DNA"/>
</dbReference>
<dbReference type="PANTHER" id="PTHR10264:SF116">
    <property type="entry name" value="STOMATIN-3"/>
    <property type="match status" value="1"/>
</dbReference>
<evidence type="ECO:0000259" key="5">
    <source>
        <dbReference type="SMART" id="SM00244"/>
    </source>
</evidence>
<comment type="subcellular location">
    <subcellularLocation>
        <location evidence="1">Membrane</location>
    </subcellularLocation>
</comment>